<organism evidence="2 3">
    <name type="scientific">Natrinema pallidum DSM 3751</name>
    <dbReference type="NCBI Taxonomy" id="1227495"/>
    <lineage>
        <taxon>Archaea</taxon>
        <taxon>Methanobacteriati</taxon>
        <taxon>Methanobacteriota</taxon>
        <taxon>Stenosarchaea group</taxon>
        <taxon>Halobacteria</taxon>
        <taxon>Halobacteriales</taxon>
        <taxon>Natrialbaceae</taxon>
        <taxon>Natrinema</taxon>
    </lineage>
</organism>
<accession>L9Z7D1</accession>
<feature type="compositionally biased region" description="Basic residues" evidence="1">
    <location>
        <begin position="58"/>
        <end position="68"/>
    </location>
</feature>
<feature type="region of interest" description="Disordered" evidence="1">
    <location>
        <begin position="14"/>
        <end position="68"/>
    </location>
</feature>
<dbReference type="EMBL" id="AOII01000026">
    <property type="protein sequence ID" value="ELY81552.1"/>
    <property type="molecule type" value="Genomic_DNA"/>
</dbReference>
<dbReference type="AlphaFoldDB" id="L9Z7D1"/>
<reference evidence="2 3" key="1">
    <citation type="journal article" date="2014" name="PLoS Genet.">
        <title>Phylogenetically driven sequencing of extremely halophilic archaea reveals strategies for static and dynamic osmo-response.</title>
        <authorList>
            <person name="Becker E.A."/>
            <person name="Seitzer P.M."/>
            <person name="Tritt A."/>
            <person name="Larsen D."/>
            <person name="Krusor M."/>
            <person name="Yao A.I."/>
            <person name="Wu D."/>
            <person name="Madern D."/>
            <person name="Eisen J.A."/>
            <person name="Darling A.E."/>
            <person name="Facciotti M.T."/>
        </authorList>
    </citation>
    <scope>NUCLEOTIDE SEQUENCE [LARGE SCALE GENOMIC DNA]</scope>
    <source>
        <strain evidence="2 3">DSM 3751</strain>
    </source>
</reference>
<evidence type="ECO:0000313" key="3">
    <source>
        <dbReference type="Proteomes" id="UP000011618"/>
    </source>
</evidence>
<evidence type="ECO:0000256" key="1">
    <source>
        <dbReference type="SAM" id="MobiDB-lite"/>
    </source>
</evidence>
<name>L9Z7D1_9EURY</name>
<dbReference type="Proteomes" id="UP000011618">
    <property type="component" value="Unassembled WGS sequence"/>
</dbReference>
<sequence>MSVPALPVLLTSRYEATGNAGDADRPTSSLNADRTLPRFGRRISREETEVRRPAMGHTRYHSSHRRIK</sequence>
<protein>
    <submittedName>
        <fullName evidence="2">Uncharacterized protein</fullName>
    </submittedName>
</protein>
<evidence type="ECO:0000313" key="2">
    <source>
        <dbReference type="EMBL" id="ELY81552.1"/>
    </source>
</evidence>
<gene>
    <name evidence="2" type="ORF">C487_03358</name>
</gene>
<dbReference type="PATRIC" id="fig|1227495.3.peg.667"/>
<feature type="compositionally biased region" description="Basic and acidic residues" evidence="1">
    <location>
        <begin position="43"/>
        <end position="52"/>
    </location>
</feature>
<comment type="caution">
    <text evidence="2">The sequence shown here is derived from an EMBL/GenBank/DDBJ whole genome shotgun (WGS) entry which is preliminary data.</text>
</comment>
<proteinExistence type="predicted"/>